<dbReference type="OrthoDB" id="2562018at2759"/>
<dbReference type="AlphaFoldDB" id="A0A1B9FYM6"/>
<dbReference type="VEuPathDB" id="FungiDB:I302_06845"/>
<reference evidence="1" key="1">
    <citation type="submission" date="2013-07" db="EMBL/GenBank/DDBJ databases">
        <title>The Genome Sequence of Cryptococcus bestiolae CBS10118.</title>
        <authorList>
            <consortium name="The Broad Institute Genome Sequencing Platform"/>
            <person name="Cuomo C."/>
            <person name="Litvintseva A."/>
            <person name="Chen Y."/>
            <person name="Heitman J."/>
            <person name="Sun S."/>
            <person name="Springer D."/>
            <person name="Dromer F."/>
            <person name="Young S.K."/>
            <person name="Zeng Q."/>
            <person name="Gargeya S."/>
            <person name="Fitzgerald M."/>
            <person name="Abouelleil A."/>
            <person name="Alvarado L."/>
            <person name="Berlin A.M."/>
            <person name="Chapman S.B."/>
            <person name="Dewar J."/>
            <person name="Goldberg J."/>
            <person name="Griggs A."/>
            <person name="Gujja S."/>
            <person name="Hansen M."/>
            <person name="Howarth C."/>
            <person name="Imamovic A."/>
            <person name="Larimer J."/>
            <person name="McCowan C."/>
            <person name="Murphy C."/>
            <person name="Pearson M."/>
            <person name="Priest M."/>
            <person name="Roberts A."/>
            <person name="Saif S."/>
            <person name="Shea T."/>
            <person name="Sykes S."/>
            <person name="Wortman J."/>
            <person name="Nusbaum C."/>
            <person name="Birren B."/>
        </authorList>
    </citation>
    <scope>NUCLEOTIDE SEQUENCE [LARGE SCALE GENOMIC DNA]</scope>
    <source>
        <strain evidence="1">CBS 10118</strain>
    </source>
</reference>
<dbReference type="KEGG" id="kbi:30211244"/>
<reference evidence="1" key="3">
    <citation type="submission" date="2014-01" db="EMBL/GenBank/DDBJ databases">
        <title>Evolution of pathogenesis and genome organization in the Tremellales.</title>
        <authorList>
            <person name="Cuomo C."/>
            <person name="Litvintseva A."/>
            <person name="Heitman J."/>
            <person name="Chen Y."/>
            <person name="Sun S."/>
            <person name="Springer D."/>
            <person name="Dromer F."/>
            <person name="Young S."/>
            <person name="Zeng Q."/>
            <person name="Chapman S."/>
            <person name="Gujja S."/>
            <person name="Saif S."/>
            <person name="Birren B."/>
        </authorList>
    </citation>
    <scope>NUCLEOTIDE SEQUENCE</scope>
    <source>
        <strain evidence="1">CBS 10118</strain>
    </source>
</reference>
<reference evidence="2" key="4">
    <citation type="submission" date="2024-02" db="EMBL/GenBank/DDBJ databases">
        <title>Comparative genomics of Cryptococcus and Kwoniella reveals pathogenesis evolution and contrasting modes of karyotype evolution via chromosome fusion or intercentromeric recombination.</title>
        <authorList>
            <person name="Coelho M.A."/>
            <person name="David-Palma M."/>
            <person name="Shea T."/>
            <person name="Bowers K."/>
            <person name="McGinley-Smith S."/>
            <person name="Mohammad A.W."/>
            <person name="Gnirke A."/>
            <person name="Yurkov A.M."/>
            <person name="Nowrousian M."/>
            <person name="Sun S."/>
            <person name="Cuomo C.A."/>
            <person name="Heitman J."/>
        </authorList>
    </citation>
    <scope>NUCLEOTIDE SEQUENCE</scope>
    <source>
        <strain evidence="2">CBS 10118</strain>
    </source>
</reference>
<accession>A0A1B9FYM6</accession>
<reference evidence="2" key="2">
    <citation type="submission" date="2013-07" db="EMBL/GenBank/DDBJ databases">
        <authorList>
            <consortium name="The Broad Institute Genome Sequencing Platform"/>
            <person name="Cuomo C."/>
            <person name="Litvintseva A."/>
            <person name="Chen Y."/>
            <person name="Heitman J."/>
            <person name="Sun S."/>
            <person name="Springer D."/>
            <person name="Dromer F."/>
            <person name="Young S.K."/>
            <person name="Zeng Q."/>
            <person name="Gargeya S."/>
            <person name="Fitzgerald M."/>
            <person name="Abouelleil A."/>
            <person name="Alvarado L."/>
            <person name="Berlin A.M."/>
            <person name="Chapman S.B."/>
            <person name="Dewar J."/>
            <person name="Goldberg J."/>
            <person name="Griggs A."/>
            <person name="Gujja S."/>
            <person name="Hansen M."/>
            <person name="Howarth C."/>
            <person name="Imamovic A."/>
            <person name="Larimer J."/>
            <person name="McCowan C."/>
            <person name="Murphy C."/>
            <person name="Pearson M."/>
            <person name="Priest M."/>
            <person name="Roberts A."/>
            <person name="Saif S."/>
            <person name="Shea T."/>
            <person name="Sykes S."/>
            <person name="Wortman J."/>
            <person name="Nusbaum C."/>
            <person name="Birren B."/>
        </authorList>
    </citation>
    <scope>NUCLEOTIDE SEQUENCE</scope>
    <source>
        <strain evidence="2">CBS 10118</strain>
    </source>
</reference>
<gene>
    <name evidence="1" type="ORF">I302_06845</name>
    <name evidence="2" type="ORF">I302_107415</name>
</gene>
<dbReference type="EMBL" id="CP144546">
    <property type="protein sequence ID" value="WVW85377.1"/>
    <property type="molecule type" value="Genomic_DNA"/>
</dbReference>
<dbReference type="RefSeq" id="XP_019044930.1">
    <property type="nucleotide sequence ID" value="XM_019193453.1"/>
</dbReference>
<protein>
    <submittedName>
        <fullName evidence="1">Uncharacterized protein</fullName>
    </submittedName>
</protein>
<organism evidence="1">
    <name type="scientific">Kwoniella bestiolae CBS 10118</name>
    <dbReference type="NCBI Taxonomy" id="1296100"/>
    <lineage>
        <taxon>Eukaryota</taxon>
        <taxon>Fungi</taxon>
        <taxon>Dikarya</taxon>
        <taxon>Basidiomycota</taxon>
        <taxon>Agaricomycotina</taxon>
        <taxon>Tremellomycetes</taxon>
        <taxon>Tremellales</taxon>
        <taxon>Cryptococcaceae</taxon>
        <taxon>Kwoniella</taxon>
    </lineage>
</organism>
<proteinExistence type="predicted"/>
<evidence type="ECO:0000313" key="3">
    <source>
        <dbReference type="Proteomes" id="UP000092730"/>
    </source>
</evidence>
<dbReference type="Proteomes" id="UP000092730">
    <property type="component" value="Chromosome 6"/>
</dbReference>
<name>A0A1B9FYM6_9TREE</name>
<evidence type="ECO:0000313" key="1">
    <source>
        <dbReference type="EMBL" id="OCF23860.1"/>
    </source>
</evidence>
<evidence type="ECO:0000313" key="2">
    <source>
        <dbReference type="EMBL" id="WVW85377.1"/>
    </source>
</evidence>
<sequence length="313" mass="35957">MARKTRFEKGYAAPEPRYKTPEDLPHDIIEKIIFNLHHPYDHLSFLKTCSTVCRAYTPRIYRLLCIDQGFGRSEKDEKSISWGGLFHLVLGHADTCKEVYCKQFGKPGHGKITIDRLLKHPKEGFPPLTTKRKLHVHLKNLVNTDLKSLLDTPFLSTPINFTLLNTIYKGLEDTSYLVTFWGAEIRKTKGSLGSHPLLGWAFASHPPVIALNLQLYMTNYGSSASVEMKNETGLTVFDVILGIHRCLKNNLPRKIREGYPKNLQTRLTWYDHLRLADEPQKSRLIIPIEEVDLIKSTDGKEFTLKISLRRIDY</sequence>
<dbReference type="GeneID" id="30211244"/>
<keyword evidence="3" id="KW-1185">Reference proteome</keyword>
<dbReference type="EMBL" id="KI894023">
    <property type="protein sequence ID" value="OCF23860.1"/>
    <property type="molecule type" value="Genomic_DNA"/>
</dbReference>